<gene>
    <name evidence="3" type="ORF">TKK_001578</name>
</gene>
<dbReference type="InterPro" id="IPR039777">
    <property type="entry name" value="IFRD"/>
</dbReference>
<dbReference type="InterPro" id="IPR006921">
    <property type="entry name" value="Interferon-rel_develop_reg_C"/>
</dbReference>
<dbReference type="EMBL" id="JBJJXI010000019">
    <property type="protein sequence ID" value="KAL3406208.1"/>
    <property type="molecule type" value="Genomic_DNA"/>
</dbReference>
<evidence type="ECO:0000313" key="4">
    <source>
        <dbReference type="Proteomes" id="UP001627154"/>
    </source>
</evidence>
<sequence>MVETLKELATESNKFRAKKDKTVQRATFRDILRYIEEDITPETRIRFGKETLLLNGWCARSRYNAFCRLLGPGINIHLAENQVLRDVFDLGNKIIGPIEDPTTKVPKLQKTLANAAAFKARTKYRNKCRSQRLADLDADEF</sequence>
<proteinExistence type="predicted"/>
<comment type="caution">
    <text evidence="3">The sequence shown here is derived from an EMBL/GenBank/DDBJ whole genome shotgun (WGS) entry which is preliminary data.</text>
</comment>
<dbReference type="Pfam" id="PF04836">
    <property type="entry name" value="IFRD_C"/>
    <property type="match status" value="1"/>
</dbReference>
<name>A0ABD2XLC0_9HYME</name>
<dbReference type="AlphaFoldDB" id="A0ABD2XLC0"/>
<evidence type="ECO:0000259" key="2">
    <source>
        <dbReference type="Pfam" id="PF05004"/>
    </source>
</evidence>
<reference evidence="3 4" key="1">
    <citation type="journal article" date="2024" name="bioRxiv">
        <title>A reference genome for Trichogramma kaykai: A tiny desert-dwelling parasitoid wasp with competing sex-ratio distorters.</title>
        <authorList>
            <person name="Culotta J."/>
            <person name="Lindsey A.R."/>
        </authorList>
    </citation>
    <scope>NUCLEOTIDE SEQUENCE [LARGE SCALE GENOMIC DNA]</scope>
    <source>
        <strain evidence="3 4">KSX58</strain>
    </source>
</reference>
<accession>A0ABD2XLC0</accession>
<dbReference type="Proteomes" id="UP001627154">
    <property type="component" value="Unassembled WGS sequence"/>
</dbReference>
<dbReference type="PANTHER" id="PTHR12354">
    <property type="entry name" value="INTERFERON-RELATED DEVELOPMENTAL REGULATOR"/>
    <property type="match status" value="1"/>
</dbReference>
<dbReference type="InterPro" id="IPR007701">
    <property type="entry name" value="Interferon-rel_develop_reg_N"/>
</dbReference>
<keyword evidence="4" id="KW-1185">Reference proteome</keyword>
<evidence type="ECO:0000259" key="1">
    <source>
        <dbReference type="Pfam" id="PF04836"/>
    </source>
</evidence>
<organism evidence="3 4">
    <name type="scientific">Trichogramma kaykai</name>
    <dbReference type="NCBI Taxonomy" id="54128"/>
    <lineage>
        <taxon>Eukaryota</taxon>
        <taxon>Metazoa</taxon>
        <taxon>Ecdysozoa</taxon>
        <taxon>Arthropoda</taxon>
        <taxon>Hexapoda</taxon>
        <taxon>Insecta</taxon>
        <taxon>Pterygota</taxon>
        <taxon>Neoptera</taxon>
        <taxon>Endopterygota</taxon>
        <taxon>Hymenoptera</taxon>
        <taxon>Apocrita</taxon>
        <taxon>Proctotrupomorpha</taxon>
        <taxon>Chalcidoidea</taxon>
        <taxon>Trichogrammatidae</taxon>
        <taxon>Trichogramma</taxon>
    </lineage>
</organism>
<dbReference type="Pfam" id="PF05004">
    <property type="entry name" value="IFRD"/>
    <property type="match status" value="1"/>
</dbReference>
<evidence type="ECO:0000313" key="3">
    <source>
        <dbReference type="EMBL" id="KAL3406208.1"/>
    </source>
</evidence>
<feature type="domain" description="Interferon-related developmental regulator C-terminal" evidence="1">
    <location>
        <begin position="81"/>
        <end position="132"/>
    </location>
</feature>
<protein>
    <submittedName>
        <fullName evidence="3">Uncharacterized protein</fullName>
    </submittedName>
</protein>
<dbReference type="PANTHER" id="PTHR12354:SF1">
    <property type="entry name" value="INTERFERON-RELATED DEVELOPMENTAL REGULATOR 1"/>
    <property type="match status" value="1"/>
</dbReference>
<feature type="domain" description="Interferon-related developmental regulator N-terminal" evidence="2">
    <location>
        <begin position="2"/>
        <end position="36"/>
    </location>
</feature>